<evidence type="ECO:0000313" key="2">
    <source>
        <dbReference type="WBParaSite" id="nRc.2.0.1.t22463-RA"/>
    </source>
</evidence>
<evidence type="ECO:0000313" key="1">
    <source>
        <dbReference type="Proteomes" id="UP000887565"/>
    </source>
</evidence>
<protein>
    <submittedName>
        <fullName evidence="2">Uncharacterized protein</fullName>
    </submittedName>
</protein>
<dbReference type="AlphaFoldDB" id="A0A915J7M4"/>
<keyword evidence="1" id="KW-1185">Reference proteome</keyword>
<sequence>MAMTPERQGEGYSPKATKLQLTSIDQGITQHCASRCMFEKIFTLEDSINYSDDPNQVPESLNIDESQSLIIDNGISTLEWFSTSSSNFKIKRQPSSSNRISKVSSSACSCSPDWVPRSSTFGFLRSLPAYLLSMQCFTFRSSSCISLSKFISFLSMLGDPIRLFVFPLSSAPPSEVGDLFDPTLLSIDDDLRPNFRSSRILRV</sequence>
<organism evidence="1 2">
    <name type="scientific">Romanomermis culicivorax</name>
    <name type="common">Nematode worm</name>
    <dbReference type="NCBI Taxonomy" id="13658"/>
    <lineage>
        <taxon>Eukaryota</taxon>
        <taxon>Metazoa</taxon>
        <taxon>Ecdysozoa</taxon>
        <taxon>Nematoda</taxon>
        <taxon>Enoplea</taxon>
        <taxon>Dorylaimia</taxon>
        <taxon>Mermithida</taxon>
        <taxon>Mermithoidea</taxon>
        <taxon>Mermithidae</taxon>
        <taxon>Romanomermis</taxon>
    </lineage>
</organism>
<proteinExistence type="predicted"/>
<accession>A0A915J7M4</accession>
<dbReference type="WBParaSite" id="nRc.2.0.1.t22463-RA">
    <property type="protein sequence ID" value="nRc.2.0.1.t22463-RA"/>
    <property type="gene ID" value="nRc.2.0.1.g22463"/>
</dbReference>
<dbReference type="Proteomes" id="UP000887565">
    <property type="component" value="Unplaced"/>
</dbReference>
<reference evidence="2" key="1">
    <citation type="submission" date="2022-11" db="UniProtKB">
        <authorList>
            <consortium name="WormBaseParasite"/>
        </authorList>
    </citation>
    <scope>IDENTIFICATION</scope>
</reference>
<name>A0A915J7M4_ROMCU</name>